<comment type="caution">
    <text evidence="2">The sequence shown here is derived from an EMBL/GenBank/DDBJ whole genome shotgun (WGS) entry which is preliminary data.</text>
</comment>
<dbReference type="SUPFAM" id="SSF51735">
    <property type="entry name" value="NAD(P)-binding Rossmann-fold domains"/>
    <property type="match status" value="1"/>
</dbReference>
<dbReference type="InParanoid" id="A0A1Y2AKS9"/>
<dbReference type="Proteomes" id="UP000193986">
    <property type="component" value="Unassembled WGS sequence"/>
</dbReference>
<keyword evidence="3" id="KW-1185">Reference proteome</keyword>
<evidence type="ECO:0000256" key="1">
    <source>
        <dbReference type="ARBA" id="ARBA00022857"/>
    </source>
</evidence>
<organism evidence="2 3">
    <name type="scientific">Naematelia encephala</name>
    <dbReference type="NCBI Taxonomy" id="71784"/>
    <lineage>
        <taxon>Eukaryota</taxon>
        <taxon>Fungi</taxon>
        <taxon>Dikarya</taxon>
        <taxon>Basidiomycota</taxon>
        <taxon>Agaricomycotina</taxon>
        <taxon>Tremellomycetes</taxon>
        <taxon>Tremellales</taxon>
        <taxon>Naemateliaceae</taxon>
        <taxon>Naematelia</taxon>
    </lineage>
</organism>
<accession>A0A1Y2AKS9</accession>
<dbReference type="InterPro" id="IPR020904">
    <property type="entry name" value="Sc_DH/Rdtase_CS"/>
</dbReference>
<name>A0A1Y2AKS9_9TREE</name>
<dbReference type="AlphaFoldDB" id="A0A1Y2AKS9"/>
<gene>
    <name evidence="2" type="ORF">BCR39DRAFT_363589</name>
</gene>
<evidence type="ECO:0000313" key="2">
    <source>
        <dbReference type="EMBL" id="ORY23116.1"/>
    </source>
</evidence>
<protein>
    <submittedName>
        <fullName evidence="2">Uncharacterized protein</fullName>
    </submittedName>
</protein>
<dbReference type="PANTHER" id="PTHR45458">
    <property type="entry name" value="SHORT-CHAIN DEHYDROGENASE/REDUCTASE SDR"/>
    <property type="match status" value="1"/>
</dbReference>
<dbReference type="GO" id="GO:0016616">
    <property type="term" value="F:oxidoreductase activity, acting on the CH-OH group of donors, NAD or NADP as acceptor"/>
    <property type="evidence" value="ECO:0007669"/>
    <property type="project" value="TreeGrafter"/>
</dbReference>
<dbReference type="PROSITE" id="PS00061">
    <property type="entry name" value="ADH_SHORT"/>
    <property type="match status" value="1"/>
</dbReference>
<dbReference type="OrthoDB" id="7289984at2759"/>
<dbReference type="Pfam" id="PF00106">
    <property type="entry name" value="adh_short"/>
    <property type="match status" value="1"/>
</dbReference>
<dbReference type="EMBL" id="MCFC01000083">
    <property type="protein sequence ID" value="ORY23116.1"/>
    <property type="molecule type" value="Genomic_DNA"/>
</dbReference>
<evidence type="ECO:0000313" key="3">
    <source>
        <dbReference type="Proteomes" id="UP000193986"/>
    </source>
</evidence>
<dbReference type="InterPro" id="IPR002347">
    <property type="entry name" value="SDR_fam"/>
</dbReference>
<dbReference type="PRINTS" id="PR00081">
    <property type="entry name" value="GDHRDH"/>
</dbReference>
<keyword evidence="1" id="KW-0521">NADP</keyword>
<dbReference type="Gene3D" id="3.40.50.720">
    <property type="entry name" value="NAD(P)-binding Rossmann-like Domain"/>
    <property type="match status" value="1"/>
</dbReference>
<dbReference type="PANTHER" id="PTHR45458:SF1">
    <property type="entry name" value="SHORT CHAIN DEHYDROGENASE"/>
    <property type="match status" value="1"/>
</dbReference>
<proteinExistence type="predicted"/>
<reference evidence="2 3" key="1">
    <citation type="submission" date="2016-07" db="EMBL/GenBank/DDBJ databases">
        <title>Pervasive Adenine N6-methylation of Active Genes in Fungi.</title>
        <authorList>
            <consortium name="DOE Joint Genome Institute"/>
            <person name="Mondo S.J."/>
            <person name="Dannebaum R.O."/>
            <person name="Kuo R.C."/>
            <person name="Labutti K."/>
            <person name="Haridas S."/>
            <person name="Kuo A."/>
            <person name="Salamov A."/>
            <person name="Ahrendt S.R."/>
            <person name="Lipzen A."/>
            <person name="Sullivan W."/>
            <person name="Andreopoulos W.B."/>
            <person name="Clum A."/>
            <person name="Lindquist E."/>
            <person name="Daum C."/>
            <person name="Ramamoorthy G.K."/>
            <person name="Gryganskyi A."/>
            <person name="Culley D."/>
            <person name="Magnuson J.K."/>
            <person name="James T.Y."/>
            <person name="O'Malley M.A."/>
            <person name="Stajich J.E."/>
            <person name="Spatafora J.W."/>
            <person name="Visel A."/>
            <person name="Grigoriev I.V."/>
        </authorList>
    </citation>
    <scope>NUCLEOTIDE SEQUENCE [LARGE SCALE GENOMIC DNA]</scope>
    <source>
        <strain evidence="2 3">68-887.2</strain>
    </source>
</reference>
<dbReference type="InterPro" id="IPR036291">
    <property type="entry name" value="NAD(P)-bd_dom_sf"/>
</dbReference>
<sequence length="229" mass="24665">MTVNVVVAGSARGIGFELAKQLSSKPNHVVHTVDRYLSTELEDLIKTSKNVHFSLADITDIDQLQNASGLVPHVDLLLCVAGVLGCRESLLGRPASEEEPAADIMNVFRVNLLGTWNVIAAYQEKLARGAKVMLMSSTRASLQRADSDGDPAYSIAKAGLNMLGRKLAVGLSDRGIDVIMMSPGVVKTEMNGWEGEITPEESVNGILQQLAKDGTSGMFLRYNGEIVPW</sequence>
<dbReference type="InterPro" id="IPR052184">
    <property type="entry name" value="SDR_enzymes"/>
</dbReference>